<dbReference type="SUPFAM" id="SSF52096">
    <property type="entry name" value="ClpP/crotonase"/>
    <property type="match status" value="1"/>
</dbReference>
<dbReference type="Pfam" id="PF01343">
    <property type="entry name" value="Peptidase_S49"/>
    <property type="match status" value="1"/>
</dbReference>
<keyword evidence="4" id="KW-0720">Serine protease</keyword>
<evidence type="ECO:0000256" key="3">
    <source>
        <dbReference type="ARBA" id="ARBA00022801"/>
    </source>
</evidence>
<dbReference type="CDD" id="cd07023">
    <property type="entry name" value="S49_Sppa_N_C"/>
    <property type="match status" value="1"/>
</dbReference>
<keyword evidence="2" id="KW-0645">Protease</keyword>
<comment type="similarity">
    <text evidence="1">Belongs to the peptidase S49 family.</text>
</comment>
<dbReference type="GO" id="GO:0008236">
    <property type="term" value="F:serine-type peptidase activity"/>
    <property type="evidence" value="ECO:0007669"/>
    <property type="project" value="UniProtKB-KW"/>
</dbReference>
<evidence type="ECO:0000313" key="7">
    <source>
        <dbReference type="Proteomes" id="UP000242864"/>
    </source>
</evidence>
<dbReference type="InterPro" id="IPR029045">
    <property type="entry name" value="ClpP/crotonase-like_dom_sf"/>
</dbReference>
<dbReference type="Gene3D" id="6.20.330.10">
    <property type="match status" value="1"/>
</dbReference>
<organism evidence="6 7">
    <name type="scientific">Staphylococcus lutrae</name>
    <dbReference type="NCBI Taxonomy" id="155085"/>
    <lineage>
        <taxon>Bacteria</taxon>
        <taxon>Bacillati</taxon>
        <taxon>Bacillota</taxon>
        <taxon>Bacilli</taxon>
        <taxon>Bacillales</taxon>
        <taxon>Staphylococcaceae</taxon>
        <taxon>Staphylococcus</taxon>
    </lineage>
</organism>
<evidence type="ECO:0000259" key="5">
    <source>
        <dbReference type="Pfam" id="PF01343"/>
    </source>
</evidence>
<reference evidence="6 7" key="1">
    <citation type="submission" date="2017-04" db="EMBL/GenBank/DDBJ databases">
        <authorList>
            <person name="Veseli I.A."/>
            <person name="Tang C."/>
            <person name="Pombert J.-F."/>
        </authorList>
    </citation>
    <scope>NUCLEOTIDE SEQUENCE [LARGE SCALE GENOMIC DNA]</scope>
    <source>
        <strain evidence="6 7">ATCC 700373</strain>
    </source>
</reference>
<evidence type="ECO:0000256" key="2">
    <source>
        <dbReference type="ARBA" id="ARBA00022670"/>
    </source>
</evidence>
<accession>A0AAC9RMK7</accession>
<evidence type="ECO:0000256" key="1">
    <source>
        <dbReference type="ARBA" id="ARBA00008683"/>
    </source>
</evidence>
<dbReference type="AlphaFoldDB" id="A0AAC9RMK7"/>
<dbReference type="Proteomes" id="UP000242864">
    <property type="component" value="Chromosome"/>
</dbReference>
<dbReference type="PANTHER" id="PTHR42987">
    <property type="entry name" value="PEPTIDASE S49"/>
    <property type="match status" value="1"/>
</dbReference>
<dbReference type="PANTHER" id="PTHR42987:SF7">
    <property type="entry name" value="SIGNAL PEPTIDE PEPTIDASE SPPA-RELATED"/>
    <property type="match status" value="1"/>
</dbReference>
<proteinExistence type="inferred from homology"/>
<dbReference type="NCBIfam" id="TIGR00706">
    <property type="entry name" value="SppA_dom"/>
    <property type="match status" value="1"/>
</dbReference>
<keyword evidence="3" id="KW-0378">Hydrolase</keyword>
<dbReference type="Gene3D" id="3.90.226.10">
    <property type="entry name" value="2-enoyl-CoA Hydratase, Chain A, domain 1"/>
    <property type="match status" value="1"/>
</dbReference>
<dbReference type="InterPro" id="IPR002142">
    <property type="entry name" value="Peptidase_S49"/>
</dbReference>
<dbReference type="InterPro" id="IPR004635">
    <property type="entry name" value="Pept_S49_SppA"/>
</dbReference>
<sequence>MSKRIVAIIIAVVIVLSGVLMSAMTSLFSSFVSGDVQVSKEIPTVVVEEGDKTTKIAEINVNGTIVDSGESGGLFGGSDGYQHREALKQLDNIKNDNDIKGVLLTVNSPGGGTYESDEFYQKVKEIKKSGKVIYVQMENLAASGGYYISAPADKIYAGPQSLTGSIGVISESKDFSELLNKLGIKTNTIKSGAHKDILSSSRQMTDEEREILQSINKDSFDQFVNVVKEGRHMSEAKVRELADGRIYSAQQAKKNGLIDEIGYKDKTLKDLKKAIKSEHPQIITFDSEGYGWSNLFGMTSFFNELRANVHSVKSILNNESQTRPMYKYEG</sequence>
<name>A0AAC9RMK7_9STAP</name>
<dbReference type="RefSeq" id="WP_085236195.1">
    <property type="nucleotide sequence ID" value="NZ_CP020773.1"/>
</dbReference>
<evidence type="ECO:0000256" key="4">
    <source>
        <dbReference type="ARBA" id="ARBA00022825"/>
    </source>
</evidence>
<dbReference type="InterPro" id="IPR047272">
    <property type="entry name" value="S49_SppA_C"/>
</dbReference>
<keyword evidence="7" id="KW-1185">Reference proteome</keyword>
<protein>
    <submittedName>
        <fullName evidence="6">Signal peptide peptidase SppA</fullName>
    </submittedName>
</protein>
<dbReference type="GO" id="GO:0006508">
    <property type="term" value="P:proteolysis"/>
    <property type="evidence" value="ECO:0007669"/>
    <property type="project" value="UniProtKB-KW"/>
</dbReference>
<feature type="domain" description="Peptidase S49" evidence="5">
    <location>
        <begin position="126"/>
        <end position="274"/>
    </location>
</feature>
<dbReference type="KEGG" id="slz:B5P37_00855"/>
<dbReference type="EMBL" id="CP020773">
    <property type="protein sequence ID" value="ARJ50003.1"/>
    <property type="molecule type" value="Genomic_DNA"/>
</dbReference>
<evidence type="ECO:0000313" key="6">
    <source>
        <dbReference type="EMBL" id="ARJ50003.1"/>
    </source>
</evidence>
<gene>
    <name evidence="6" type="ORF">B5P37_00855</name>
</gene>